<gene>
    <name evidence="4" type="ORF">HYDPIDRAFT_62815</name>
</gene>
<evidence type="ECO:0000313" key="4">
    <source>
        <dbReference type="EMBL" id="KIJ58360.1"/>
    </source>
</evidence>
<evidence type="ECO:0000256" key="1">
    <source>
        <dbReference type="ARBA" id="ARBA00022574"/>
    </source>
</evidence>
<keyword evidence="2" id="KW-0677">Repeat</keyword>
<evidence type="ECO:0000256" key="3">
    <source>
        <dbReference type="PROSITE-ProRule" id="PRU00221"/>
    </source>
</evidence>
<organism evidence="4 5">
    <name type="scientific">Hydnomerulius pinastri MD-312</name>
    <dbReference type="NCBI Taxonomy" id="994086"/>
    <lineage>
        <taxon>Eukaryota</taxon>
        <taxon>Fungi</taxon>
        <taxon>Dikarya</taxon>
        <taxon>Basidiomycota</taxon>
        <taxon>Agaricomycotina</taxon>
        <taxon>Agaricomycetes</taxon>
        <taxon>Agaricomycetidae</taxon>
        <taxon>Boletales</taxon>
        <taxon>Boletales incertae sedis</taxon>
        <taxon>Leucogyrophana</taxon>
    </lineage>
</organism>
<accession>A0A0C9VL87</accession>
<dbReference type="InterPro" id="IPR036322">
    <property type="entry name" value="WD40_repeat_dom_sf"/>
</dbReference>
<dbReference type="Gene3D" id="2.130.10.10">
    <property type="entry name" value="YVTN repeat-like/Quinoprotein amine dehydrogenase"/>
    <property type="match status" value="2"/>
</dbReference>
<reference evidence="4 5" key="1">
    <citation type="submission" date="2014-04" db="EMBL/GenBank/DDBJ databases">
        <title>Evolutionary Origins and Diversification of the Mycorrhizal Mutualists.</title>
        <authorList>
            <consortium name="DOE Joint Genome Institute"/>
            <consortium name="Mycorrhizal Genomics Consortium"/>
            <person name="Kohler A."/>
            <person name="Kuo A."/>
            <person name="Nagy L.G."/>
            <person name="Floudas D."/>
            <person name="Copeland A."/>
            <person name="Barry K.W."/>
            <person name="Cichocki N."/>
            <person name="Veneault-Fourrey C."/>
            <person name="LaButti K."/>
            <person name="Lindquist E.A."/>
            <person name="Lipzen A."/>
            <person name="Lundell T."/>
            <person name="Morin E."/>
            <person name="Murat C."/>
            <person name="Riley R."/>
            <person name="Ohm R."/>
            <person name="Sun H."/>
            <person name="Tunlid A."/>
            <person name="Henrissat B."/>
            <person name="Grigoriev I.V."/>
            <person name="Hibbett D.S."/>
            <person name="Martin F."/>
        </authorList>
    </citation>
    <scope>NUCLEOTIDE SEQUENCE [LARGE SCALE GENOMIC DNA]</scope>
    <source>
        <strain evidence="4 5">MD-312</strain>
    </source>
</reference>
<feature type="repeat" description="WD" evidence="3">
    <location>
        <begin position="86"/>
        <end position="116"/>
    </location>
</feature>
<evidence type="ECO:0000313" key="5">
    <source>
        <dbReference type="Proteomes" id="UP000053820"/>
    </source>
</evidence>
<dbReference type="EMBL" id="KN839949">
    <property type="protein sequence ID" value="KIJ58360.1"/>
    <property type="molecule type" value="Genomic_DNA"/>
</dbReference>
<dbReference type="Proteomes" id="UP000053820">
    <property type="component" value="Unassembled WGS sequence"/>
</dbReference>
<name>A0A0C9VL87_9AGAM</name>
<feature type="non-terminal residue" evidence="4">
    <location>
        <position position="1"/>
    </location>
</feature>
<dbReference type="PROSITE" id="PS50294">
    <property type="entry name" value="WD_REPEATS_REGION"/>
    <property type="match status" value="1"/>
</dbReference>
<sequence length="206" mass="21878">IDGPRGQISSLVFLADGKHIVCACKAEKTIQMWNIEDHGETEPLTNLNAAVNVIASSKDGKLIVTGDVDGKVVVWDTSLQKRCEAAERHGRMVTALDVSSHVTSGSNDGTVVVWKMGEPGFPLVQGPLMHHGSISVSSVKFSPAGSHIASASAHWGCSVKIWHTRTGDQIASIRIDSSPTHSLAWSSDGRRLFAGCSNGSISCFDT</sequence>
<keyword evidence="1 3" id="KW-0853">WD repeat</keyword>
<evidence type="ECO:0008006" key="6">
    <source>
        <dbReference type="Google" id="ProtNLM"/>
    </source>
</evidence>
<dbReference type="PROSITE" id="PS50082">
    <property type="entry name" value="WD_REPEATS_2"/>
    <property type="match status" value="2"/>
</dbReference>
<keyword evidence="5" id="KW-1185">Reference proteome</keyword>
<dbReference type="OrthoDB" id="2664842at2759"/>
<dbReference type="PANTHER" id="PTHR19848">
    <property type="entry name" value="WD40 REPEAT PROTEIN"/>
    <property type="match status" value="1"/>
</dbReference>
<feature type="repeat" description="WD" evidence="3">
    <location>
        <begin position="44"/>
        <end position="76"/>
    </location>
</feature>
<dbReference type="PANTHER" id="PTHR19848:SF8">
    <property type="entry name" value="F-BOX AND WD REPEAT DOMAIN CONTAINING 7"/>
    <property type="match status" value="1"/>
</dbReference>
<feature type="non-terminal residue" evidence="4">
    <location>
        <position position="206"/>
    </location>
</feature>
<protein>
    <recommendedName>
        <fullName evidence="6">WD40 repeat-like protein</fullName>
    </recommendedName>
</protein>
<proteinExistence type="predicted"/>
<dbReference type="SMART" id="SM00320">
    <property type="entry name" value="WD40"/>
    <property type="match status" value="5"/>
</dbReference>
<dbReference type="AlphaFoldDB" id="A0A0C9VL87"/>
<dbReference type="Pfam" id="PF00400">
    <property type="entry name" value="WD40"/>
    <property type="match status" value="5"/>
</dbReference>
<dbReference type="InterPro" id="IPR001680">
    <property type="entry name" value="WD40_rpt"/>
</dbReference>
<evidence type="ECO:0000256" key="2">
    <source>
        <dbReference type="ARBA" id="ARBA00022737"/>
    </source>
</evidence>
<dbReference type="InterPro" id="IPR015943">
    <property type="entry name" value="WD40/YVTN_repeat-like_dom_sf"/>
</dbReference>
<dbReference type="SUPFAM" id="SSF50978">
    <property type="entry name" value="WD40 repeat-like"/>
    <property type="match status" value="1"/>
</dbReference>
<dbReference type="HOGENOM" id="CLU_000288_57_18_1"/>